<dbReference type="RefSeq" id="WP_167110056.1">
    <property type="nucleotide sequence ID" value="NZ_JAANOU010000001.1"/>
</dbReference>
<evidence type="ECO:0000256" key="1">
    <source>
        <dbReference type="SAM" id="MobiDB-lite"/>
    </source>
</evidence>
<evidence type="ECO:0008006" key="5">
    <source>
        <dbReference type="Google" id="ProtNLM"/>
    </source>
</evidence>
<evidence type="ECO:0000256" key="2">
    <source>
        <dbReference type="SAM" id="Phobius"/>
    </source>
</evidence>
<feature type="region of interest" description="Disordered" evidence="1">
    <location>
        <begin position="236"/>
        <end position="275"/>
    </location>
</feature>
<keyword evidence="2" id="KW-1133">Transmembrane helix</keyword>
<dbReference type="Proteomes" id="UP000754495">
    <property type="component" value="Unassembled WGS sequence"/>
</dbReference>
<keyword evidence="2" id="KW-0812">Transmembrane</keyword>
<reference evidence="3 4" key="1">
    <citation type="submission" date="2020-03" db="EMBL/GenBank/DDBJ databases">
        <title>Sequencing the genomes of 1000 actinobacteria strains.</title>
        <authorList>
            <person name="Klenk H.-P."/>
        </authorList>
    </citation>
    <scope>NUCLEOTIDE SEQUENCE [LARGE SCALE GENOMIC DNA]</scope>
    <source>
        <strain evidence="3 4">DSM 45668</strain>
    </source>
</reference>
<feature type="transmembrane region" description="Helical" evidence="2">
    <location>
        <begin position="114"/>
        <end position="136"/>
    </location>
</feature>
<feature type="compositionally biased region" description="Low complexity" evidence="1">
    <location>
        <begin position="9"/>
        <end position="32"/>
    </location>
</feature>
<name>A0ABX0SR57_9PSEU</name>
<evidence type="ECO:0000313" key="3">
    <source>
        <dbReference type="EMBL" id="NIH77841.1"/>
    </source>
</evidence>
<proteinExistence type="predicted"/>
<feature type="compositionally biased region" description="Low complexity" evidence="1">
    <location>
        <begin position="40"/>
        <end position="94"/>
    </location>
</feature>
<keyword evidence="2" id="KW-0472">Membrane</keyword>
<accession>A0ABX0SR57</accession>
<keyword evidence="4" id="KW-1185">Reference proteome</keyword>
<dbReference type="EMBL" id="JAANOU010000001">
    <property type="protein sequence ID" value="NIH77841.1"/>
    <property type="molecule type" value="Genomic_DNA"/>
</dbReference>
<feature type="compositionally biased region" description="Low complexity" evidence="1">
    <location>
        <begin position="241"/>
        <end position="266"/>
    </location>
</feature>
<comment type="caution">
    <text evidence="3">The sequence shown here is derived from an EMBL/GenBank/DDBJ whole genome shotgun (WGS) entry which is preliminary data.</text>
</comment>
<sequence>MTYPPQPGQPEYGQQPDPHAQQPDPHGQQPGAYPQSGDFPQQGGQYGQQYPGQQPYGQPEYGQQPYGQTEYGQQPYGQPGYGQQYPGYDPNYPQTAQFGYGAPPPGGGGSKKGLWIGLSVGLVVVLAALGITGFWAPGFFLGSDDGPQATAQQLIDGIQKHDKAALTALKCANADGDVQDTIDSVNEVESVRIGQVKQNGDSATVDFTGTASGEQGTGTATLARVNGKWCWKSVQTQRVNTGSSTRSSSSRSSRSSSSSSSSSSGSSTGGTGGSNGKAMVEDFLAKMAAGDVNGVSALVCTDATQDNKDDAREAAEKRANVRPTYDNATDRMVSGDLSGTQQGEQVTGLFFAENFDGAGFCISVFGVF</sequence>
<organism evidence="3 4">
    <name type="scientific">Amycolatopsis viridis</name>
    <dbReference type="NCBI Taxonomy" id="185678"/>
    <lineage>
        <taxon>Bacteria</taxon>
        <taxon>Bacillati</taxon>
        <taxon>Actinomycetota</taxon>
        <taxon>Actinomycetes</taxon>
        <taxon>Pseudonocardiales</taxon>
        <taxon>Pseudonocardiaceae</taxon>
        <taxon>Amycolatopsis</taxon>
    </lineage>
</organism>
<protein>
    <recommendedName>
        <fullName evidence="5">DUF4878 domain-containing protein</fullName>
    </recommendedName>
</protein>
<evidence type="ECO:0000313" key="4">
    <source>
        <dbReference type="Proteomes" id="UP000754495"/>
    </source>
</evidence>
<gene>
    <name evidence="3" type="ORF">FHX46_000371</name>
</gene>
<feature type="region of interest" description="Disordered" evidence="1">
    <location>
        <begin position="1"/>
        <end position="104"/>
    </location>
</feature>